<comment type="similarity">
    <text evidence="1 5">Belongs to the universal ribosomal protein uS13 family.</text>
</comment>
<feature type="compositionally biased region" description="Basic and acidic residues" evidence="6">
    <location>
        <begin position="183"/>
        <end position="196"/>
    </location>
</feature>
<dbReference type="Proteomes" id="UP000535457">
    <property type="component" value="Unassembled WGS sequence"/>
</dbReference>
<dbReference type="Pfam" id="PF00416">
    <property type="entry name" value="Ribosomal_S13"/>
    <property type="match status" value="1"/>
</dbReference>
<dbReference type="PROSITE" id="PS50159">
    <property type="entry name" value="RIBOSOMAL_S13_2"/>
    <property type="match status" value="1"/>
</dbReference>
<dbReference type="InterPro" id="IPR018269">
    <property type="entry name" value="Ribosomal_uS13_CS"/>
</dbReference>
<evidence type="ECO:0000313" key="7">
    <source>
        <dbReference type="EMBL" id="NWJ28120.1"/>
    </source>
</evidence>
<comment type="subunit">
    <text evidence="4 5">Part of the 30S ribosomal subunit. Forms a loose heterodimer with protein S19. Forms two bridges to the 50S subunit in the 70S ribosome.</text>
</comment>
<evidence type="ECO:0000313" key="10">
    <source>
        <dbReference type="EMBL" id="NWK13152.1"/>
    </source>
</evidence>
<evidence type="ECO:0000256" key="6">
    <source>
        <dbReference type="SAM" id="MobiDB-lite"/>
    </source>
</evidence>
<dbReference type="PANTHER" id="PTHR10871:SF3">
    <property type="entry name" value="SMALL RIBOSOMAL SUBUNIT PROTEIN US13"/>
    <property type="match status" value="1"/>
</dbReference>
<dbReference type="SUPFAM" id="SSF46946">
    <property type="entry name" value="S13-like H2TH domain"/>
    <property type="match status" value="1"/>
</dbReference>
<dbReference type="GO" id="GO:0019843">
    <property type="term" value="F:rRNA binding"/>
    <property type="evidence" value="ECO:0007669"/>
    <property type="project" value="UniProtKB-UniRule"/>
</dbReference>
<dbReference type="GO" id="GO:0005829">
    <property type="term" value="C:cytosol"/>
    <property type="evidence" value="ECO:0007669"/>
    <property type="project" value="TreeGrafter"/>
</dbReference>
<feature type="compositionally biased region" description="Gly residues" evidence="6">
    <location>
        <begin position="138"/>
        <end position="147"/>
    </location>
</feature>
<sequence length="196" mass="20997">MSSQEYRHIVRIVGNDIPGERKSIVGLTQIKGIGYNFATAILDTLKINSNSNIGNLSDANIKAIEKLILDPIGGNFPTWFLNRNKDIETGANLHLLTSDIPFTLRNDIERERITASWRGYRHLSGLKVRGQRTRTSGRKGGAVGVAKGGLASPVKKGSPGAPTADAAPANEATVPADAATSPKTEEKKEAPAEKTK</sequence>
<dbReference type="Gene3D" id="4.10.910.10">
    <property type="entry name" value="30s ribosomal protein s13, domain 2"/>
    <property type="match status" value="1"/>
</dbReference>
<comment type="caution">
    <text evidence="7">The sequence shown here is derived from an EMBL/GenBank/DDBJ whole genome shotgun (WGS) entry which is preliminary data.</text>
</comment>
<dbReference type="PANTHER" id="PTHR10871">
    <property type="entry name" value="30S RIBOSOMAL PROTEIN S13/40S RIBOSOMAL PROTEIN S18"/>
    <property type="match status" value="1"/>
</dbReference>
<keyword evidence="2 5" id="KW-0689">Ribosomal protein</keyword>
<evidence type="ECO:0000256" key="5">
    <source>
        <dbReference type="HAMAP-Rule" id="MF_01315"/>
    </source>
</evidence>
<evidence type="ECO:0000313" key="13">
    <source>
        <dbReference type="Proteomes" id="UP000559282"/>
    </source>
</evidence>
<dbReference type="InterPro" id="IPR001892">
    <property type="entry name" value="Ribosomal_uS13"/>
</dbReference>
<evidence type="ECO:0000256" key="3">
    <source>
        <dbReference type="ARBA" id="ARBA00023274"/>
    </source>
</evidence>
<evidence type="ECO:0000313" key="12">
    <source>
        <dbReference type="Proteomes" id="UP000535457"/>
    </source>
</evidence>
<dbReference type="EMBL" id="JACATF010000006">
    <property type="protein sequence ID" value="NWK07284.1"/>
    <property type="molecule type" value="Genomic_DNA"/>
</dbReference>
<evidence type="ECO:0000256" key="1">
    <source>
        <dbReference type="ARBA" id="ARBA00008080"/>
    </source>
</evidence>
<gene>
    <name evidence="5" type="primary">rps13</name>
    <name evidence="9" type="ORF">HX847_02520</name>
    <name evidence="7" type="ORF">HX848_01770</name>
    <name evidence="10" type="ORF">HX853_00695</name>
    <name evidence="8" type="ORF">HX854_01945</name>
</gene>
<dbReference type="FunFam" id="1.10.8.50:FF:000001">
    <property type="entry name" value="30S ribosomal protein S13"/>
    <property type="match status" value="1"/>
</dbReference>
<proteinExistence type="inferred from homology"/>
<dbReference type="EMBL" id="JACATE010000002">
    <property type="protein sequence ID" value="NWJ28120.1"/>
    <property type="molecule type" value="Genomic_DNA"/>
</dbReference>
<name>A0A7K4MHN3_9ARCH</name>
<dbReference type="GO" id="GO:0006412">
    <property type="term" value="P:translation"/>
    <property type="evidence" value="ECO:0007669"/>
    <property type="project" value="UniProtKB-UniRule"/>
</dbReference>
<dbReference type="InterPro" id="IPR010979">
    <property type="entry name" value="Ribosomal_uS13-like_H2TH"/>
</dbReference>
<dbReference type="EMBL" id="JACATG010000001">
    <property type="protein sequence ID" value="NWK13152.1"/>
    <property type="molecule type" value="Genomic_DNA"/>
</dbReference>
<dbReference type="Gene3D" id="1.10.8.50">
    <property type="match status" value="1"/>
</dbReference>
<dbReference type="HAMAP" id="MF_01315">
    <property type="entry name" value="Ribosomal_uS13"/>
    <property type="match status" value="1"/>
</dbReference>
<protein>
    <recommendedName>
        <fullName evidence="5">Small ribosomal subunit protein uS13</fullName>
    </recommendedName>
</protein>
<keyword evidence="5" id="KW-0694">RNA-binding</keyword>
<feature type="region of interest" description="Disordered" evidence="6">
    <location>
        <begin position="129"/>
        <end position="196"/>
    </location>
</feature>
<dbReference type="GO" id="GO:0015935">
    <property type="term" value="C:small ribosomal subunit"/>
    <property type="evidence" value="ECO:0007669"/>
    <property type="project" value="TreeGrafter"/>
</dbReference>
<dbReference type="FunFam" id="4.10.910.10:FF:000002">
    <property type="entry name" value="40S ribosomal protein S18"/>
    <property type="match status" value="1"/>
</dbReference>
<dbReference type="GO" id="GO:0003735">
    <property type="term" value="F:structural constituent of ribosome"/>
    <property type="evidence" value="ECO:0007669"/>
    <property type="project" value="InterPro"/>
</dbReference>
<accession>A0A7K4MHN3</accession>
<feature type="compositionally biased region" description="Low complexity" evidence="6">
    <location>
        <begin position="161"/>
        <end position="182"/>
    </location>
</feature>
<evidence type="ECO:0000256" key="4">
    <source>
        <dbReference type="ARBA" id="ARBA00063089"/>
    </source>
</evidence>
<dbReference type="Proteomes" id="UP000563820">
    <property type="component" value="Unassembled WGS sequence"/>
</dbReference>
<dbReference type="Proteomes" id="UP000559282">
    <property type="component" value="Unassembled WGS sequence"/>
</dbReference>
<dbReference type="NCBIfam" id="NF003140">
    <property type="entry name" value="PRK04053.1"/>
    <property type="match status" value="1"/>
</dbReference>
<organism evidence="7 14">
    <name type="scientific">Marine Group I thaumarchaeote</name>
    <dbReference type="NCBI Taxonomy" id="2511932"/>
    <lineage>
        <taxon>Archaea</taxon>
        <taxon>Nitrososphaerota</taxon>
        <taxon>Marine Group I</taxon>
    </lineage>
</organism>
<reference evidence="7" key="2">
    <citation type="submission" date="2020-06" db="EMBL/GenBank/DDBJ databases">
        <authorList>
            <person name="Wang Y."/>
        </authorList>
    </citation>
    <scope>NUCLEOTIDE SEQUENCE</scope>
    <source>
        <strain evidence="10">L19a</strain>
        <strain evidence="9">T1C4</strain>
        <strain evidence="7">T1L11</strain>
        <strain evidence="8">T3L1</strain>
    </source>
</reference>
<evidence type="ECO:0000313" key="14">
    <source>
        <dbReference type="Proteomes" id="UP000563820"/>
    </source>
</evidence>
<evidence type="ECO:0000256" key="2">
    <source>
        <dbReference type="ARBA" id="ARBA00022980"/>
    </source>
</evidence>
<keyword evidence="3 5" id="KW-0687">Ribonucleoprotein</keyword>
<comment type="function">
    <text evidence="5">Located at the top of the head of the 30S subunit, it contacts several helices of the 16S rRNA. In the 70S ribosome it contacts the 23S rRNA (bridge B1a) and protein L5 of the 50S subunit (bridge B1b), connecting the 2 subunits; these bridges are implicated in subunit movement.</text>
</comment>
<evidence type="ECO:0000313" key="11">
    <source>
        <dbReference type="Proteomes" id="UP000520052"/>
    </source>
</evidence>
<evidence type="ECO:0000313" key="8">
    <source>
        <dbReference type="EMBL" id="NWJ83493.1"/>
    </source>
</evidence>
<dbReference type="AlphaFoldDB" id="A0A7K4MHN3"/>
<dbReference type="EMBL" id="JACATC010000002">
    <property type="protein sequence ID" value="NWJ83493.1"/>
    <property type="molecule type" value="Genomic_DNA"/>
</dbReference>
<dbReference type="InterPro" id="IPR027437">
    <property type="entry name" value="Rbsml_uS13_C"/>
</dbReference>
<dbReference type="PROSITE" id="PS00646">
    <property type="entry name" value="RIBOSOMAL_S13_1"/>
    <property type="match status" value="1"/>
</dbReference>
<dbReference type="Proteomes" id="UP000520052">
    <property type="component" value="Unassembled WGS sequence"/>
</dbReference>
<reference evidence="11 12" key="1">
    <citation type="journal article" date="2019" name="Environ. Microbiol.">
        <title>Genomics insights into ecotype formation of ammonia-oxidizing archaea in the deep ocean.</title>
        <authorList>
            <person name="Wang Y."/>
            <person name="Huang J.M."/>
            <person name="Cui G.J."/>
            <person name="Nunoura T."/>
            <person name="Takaki Y."/>
            <person name="Li W.L."/>
            <person name="Li J."/>
            <person name="Gao Z.M."/>
            <person name="Takai K."/>
            <person name="Zhang A.Q."/>
            <person name="Stepanauskas R."/>
        </authorList>
    </citation>
    <scope>NUCLEOTIDE SEQUENCE [LARGE SCALE GENOMIC DNA]</scope>
    <source>
        <strain evidence="10 12">L19a</strain>
        <strain evidence="9 13">T1C4</strain>
        <strain evidence="7 14">T1L11</strain>
        <strain evidence="8 11">T3L1</strain>
    </source>
</reference>
<evidence type="ECO:0000313" key="9">
    <source>
        <dbReference type="EMBL" id="NWK07284.1"/>
    </source>
</evidence>
<keyword evidence="5" id="KW-0699">rRNA-binding</keyword>